<protein>
    <submittedName>
        <fullName evidence="1">Uncharacterized protein</fullName>
    </submittedName>
</protein>
<name>A0ACC0LZ13_RHOML</name>
<evidence type="ECO:0000313" key="1">
    <source>
        <dbReference type="EMBL" id="KAI8533900.1"/>
    </source>
</evidence>
<gene>
    <name evidence="1" type="ORF">RHMOL_Rhmol10G0046500</name>
</gene>
<organism evidence="1 2">
    <name type="scientific">Rhododendron molle</name>
    <name type="common">Chinese azalea</name>
    <name type="synonym">Azalea mollis</name>
    <dbReference type="NCBI Taxonomy" id="49168"/>
    <lineage>
        <taxon>Eukaryota</taxon>
        <taxon>Viridiplantae</taxon>
        <taxon>Streptophyta</taxon>
        <taxon>Embryophyta</taxon>
        <taxon>Tracheophyta</taxon>
        <taxon>Spermatophyta</taxon>
        <taxon>Magnoliopsida</taxon>
        <taxon>eudicotyledons</taxon>
        <taxon>Gunneridae</taxon>
        <taxon>Pentapetalae</taxon>
        <taxon>asterids</taxon>
        <taxon>Ericales</taxon>
        <taxon>Ericaceae</taxon>
        <taxon>Ericoideae</taxon>
        <taxon>Rhodoreae</taxon>
        <taxon>Rhododendron</taxon>
    </lineage>
</organism>
<dbReference type="Proteomes" id="UP001062846">
    <property type="component" value="Chromosome 10"/>
</dbReference>
<reference evidence="1" key="1">
    <citation type="submission" date="2022-02" db="EMBL/GenBank/DDBJ databases">
        <title>Plant Genome Project.</title>
        <authorList>
            <person name="Zhang R.-G."/>
        </authorList>
    </citation>
    <scope>NUCLEOTIDE SEQUENCE</scope>
    <source>
        <strain evidence="1">AT1</strain>
    </source>
</reference>
<sequence length="657" mass="74842">MAGSRQIRSVRWCSDDRMTTGKKQPRVVEGSTAGEQGSEAAVGSTHTNPYLFFLDAYQKKAKAASTSRRFKIAQCSKPAADIWNNMSDAERAPFVEMAKERKACMKKPIPKEKKKKALPVFPSRCSPLKLVKVNKALTKAQRDAVKGLGFGSMLQLKCTMLSRDFINRLVKHFNPVTRSLEFGRARVYRITADDVERALGLSCGTIPVPTDCQDRHVEHITNMFKGKEEKELKRGVTFAMMQQVFDGKKHDVKFQTSYVLFVLSCFLCPTTKDVAATKFYPAVHDLKQTRTYAWAEFVLQWLAAEIAKYKKRSAKVMEGKKDSAGVAGCVLLLMLLYFDKHPMGMKYTNAAFHDLKKYFINQMQVLDVMDAALMGDVPETCTRSPSKRKASTKRKNRNEDDVEMGDVHMDVEDIPSTSTVNAKKVRHGEDMDGSRMSGLLFAQNMPLDYVFKMGGGRIHLSHHMLHEVFKPRGHMSTMVMTTMTEWLMKEEKAKAPIKDGVPRPSRHMFSSYFVLFLPVLLTDIEHWYCVVVNLVDKRIEVLDSMALQSTVKKVATVTVVRMLFNVLSRTRTTQQLPTPWHDWHVHEPHVPQQSNTHDCGFYTLKFMEHWTGGRMNTRELEDHVGADPIDVRKRLLVRLLLSPHNLLRDVVVSNFVK</sequence>
<comment type="caution">
    <text evidence="1">The sequence shown here is derived from an EMBL/GenBank/DDBJ whole genome shotgun (WGS) entry which is preliminary data.</text>
</comment>
<keyword evidence="2" id="KW-1185">Reference proteome</keyword>
<dbReference type="EMBL" id="CM046397">
    <property type="protein sequence ID" value="KAI8533900.1"/>
    <property type="molecule type" value="Genomic_DNA"/>
</dbReference>
<accession>A0ACC0LZ13</accession>
<proteinExistence type="predicted"/>
<evidence type="ECO:0000313" key="2">
    <source>
        <dbReference type="Proteomes" id="UP001062846"/>
    </source>
</evidence>